<dbReference type="SUPFAM" id="SSF46689">
    <property type="entry name" value="Homeodomain-like"/>
    <property type="match status" value="1"/>
</dbReference>
<dbReference type="EMBL" id="CAUWAG010000008">
    <property type="protein sequence ID" value="CAJ2506185.1"/>
    <property type="molecule type" value="Genomic_DNA"/>
</dbReference>
<reference evidence="7" key="1">
    <citation type="submission" date="2023-10" db="EMBL/GenBank/DDBJ databases">
        <authorList>
            <person name="Hackl T."/>
        </authorList>
    </citation>
    <scope>NUCLEOTIDE SEQUENCE</scope>
</reference>
<comment type="subcellular location">
    <subcellularLocation>
        <location evidence="4">Nucleus</location>
    </subcellularLocation>
</comment>
<dbReference type="InterPro" id="IPR008422">
    <property type="entry name" value="KN_HD"/>
</dbReference>
<feature type="region of interest" description="Disordered" evidence="5">
    <location>
        <begin position="125"/>
        <end position="213"/>
    </location>
</feature>
<feature type="compositionally biased region" description="Polar residues" evidence="5">
    <location>
        <begin position="166"/>
        <end position="184"/>
    </location>
</feature>
<proteinExistence type="predicted"/>
<evidence type="ECO:0000256" key="4">
    <source>
        <dbReference type="PROSITE-ProRule" id="PRU00108"/>
    </source>
</evidence>
<keyword evidence="1 4" id="KW-0238">DNA-binding</keyword>
<dbReference type="InterPro" id="IPR050224">
    <property type="entry name" value="TALE_homeobox"/>
</dbReference>
<evidence type="ECO:0000259" key="6">
    <source>
        <dbReference type="PROSITE" id="PS50071"/>
    </source>
</evidence>
<dbReference type="Proteomes" id="UP001295740">
    <property type="component" value="Unassembled WGS sequence"/>
</dbReference>
<accession>A0AAI8VJP2</accession>
<dbReference type="InterPro" id="IPR009057">
    <property type="entry name" value="Homeodomain-like_sf"/>
</dbReference>
<evidence type="ECO:0000256" key="2">
    <source>
        <dbReference type="ARBA" id="ARBA00023155"/>
    </source>
</evidence>
<keyword evidence="8" id="KW-1185">Reference proteome</keyword>
<dbReference type="GO" id="GO:0003677">
    <property type="term" value="F:DNA binding"/>
    <property type="evidence" value="ECO:0007669"/>
    <property type="project" value="UniProtKB-UniRule"/>
</dbReference>
<keyword evidence="3 4" id="KW-0539">Nucleus</keyword>
<evidence type="ECO:0000313" key="7">
    <source>
        <dbReference type="EMBL" id="CAJ2506185.1"/>
    </source>
</evidence>
<evidence type="ECO:0000256" key="5">
    <source>
        <dbReference type="SAM" id="MobiDB-lite"/>
    </source>
</evidence>
<dbReference type="GO" id="GO:0006355">
    <property type="term" value="P:regulation of DNA-templated transcription"/>
    <property type="evidence" value="ECO:0007669"/>
    <property type="project" value="InterPro"/>
</dbReference>
<dbReference type="CDD" id="cd00086">
    <property type="entry name" value="homeodomain"/>
    <property type="match status" value="1"/>
</dbReference>
<dbReference type="SMART" id="SM00389">
    <property type="entry name" value="HOX"/>
    <property type="match status" value="1"/>
</dbReference>
<dbReference type="InterPro" id="IPR001356">
    <property type="entry name" value="HD"/>
</dbReference>
<dbReference type="AlphaFoldDB" id="A0AAI8VJP2"/>
<keyword evidence="2 4" id="KW-0371">Homeobox</keyword>
<evidence type="ECO:0000256" key="1">
    <source>
        <dbReference type="ARBA" id="ARBA00023125"/>
    </source>
</evidence>
<protein>
    <submittedName>
        <fullName evidence="7">Uu.00g003150.m01.CDS01</fullName>
    </submittedName>
</protein>
<evidence type="ECO:0000256" key="3">
    <source>
        <dbReference type="ARBA" id="ARBA00023242"/>
    </source>
</evidence>
<gene>
    <name evidence="7" type="ORF">KHLLAP_LOCUS6653</name>
</gene>
<dbReference type="GO" id="GO:0005634">
    <property type="term" value="C:nucleus"/>
    <property type="evidence" value="ECO:0007669"/>
    <property type="project" value="UniProtKB-SubCell"/>
</dbReference>
<feature type="DNA-binding region" description="Homeobox" evidence="4">
    <location>
        <begin position="337"/>
        <end position="415"/>
    </location>
</feature>
<evidence type="ECO:0000313" key="8">
    <source>
        <dbReference type="Proteomes" id="UP001295740"/>
    </source>
</evidence>
<sequence length="480" mass="53511">MSPGFAADIATGATVERNTSVTAACYVMEYSSTRLAIRTIADRRNRDINKMSTLTMPSHHHYHHPGFHREFAWLDTRPETSSRSRNDHERVALPSIRQTFPELQLQVQQDGAVGTPLAATSPVSGPFTGTMTPPEYVHSPTHSKRRRLSFDDEREAERANQVPRFYNSSQGVASRQQSPPSATRPTPEGWGKSSTTSPYVGNGALPSMRSPARVEVHERAEARPTLPSLPLLNLERGAPEMHRIRSHSGDDYVQESTRRPSLVPSNGQGMEAAVPGYQQANYGYGFHHPSRVQSLSVGSVHPFDRTPFSPGAYGQHFHETFMRIGEYGMGINGDSKQRKRRGNLPKETTDKLRAWFVGHLTHPYPTEDEKQDLMRQTGLQMIWELGPNVPSAPVSGVYQISNWFINARRRQLPTMISNARAESDAMTGRGGDGKIITSTERLEYDHEGRHLSDGEGANYDDIGLEATKRCRATNMKRGSI</sequence>
<feature type="region of interest" description="Disordered" evidence="5">
    <location>
        <begin position="246"/>
        <end position="267"/>
    </location>
</feature>
<feature type="compositionally biased region" description="Basic and acidic residues" evidence="5">
    <location>
        <begin position="148"/>
        <end position="158"/>
    </location>
</feature>
<name>A0AAI8VJP2_9PEZI</name>
<dbReference type="PANTHER" id="PTHR11850">
    <property type="entry name" value="HOMEOBOX PROTEIN TRANSCRIPTION FACTORS"/>
    <property type="match status" value="1"/>
</dbReference>
<dbReference type="PROSITE" id="PS50071">
    <property type="entry name" value="HOMEOBOX_2"/>
    <property type="match status" value="1"/>
</dbReference>
<dbReference type="Gene3D" id="1.10.10.60">
    <property type="entry name" value="Homeodomain-like"/>
    <property type="match status" value="1"/>
</dbReference>
<dbReference type="Pfam" id="PF05920">
    <property type="entry name" value="Homeobox_KN"/>
    <property type="match status" value="1"/>
</dbReference>
<comment type="caution">
    <text evidence="7">The sequence shown here is derived from an EMBL/GenBank/DDBJ whole genome shotgun (WGS) entry which is preliminary data.</text>
</comment>
<organism evidence="7 8">
    <name type="scientific">Anthostomella pinea</name>
    <dbReference type="NCBI Taxonomy" id="933095"/>
    <lineage>
        <taxon>Eukaryota</taxon>
        <taxon>Fungi</taxon>
        <taxon>Dikarya</taxon>
        <taxon>Ascomycota</taxon>
        <taxon>Pezizomycotina</taxon>
        <taxon>Sordariomycetes</taxon>
        <taxon>Xylariomycetidae</taxon>
        <taxon>Xylariales</taxon>
        <taxon>Xylariaceae</taxon>
        <taxon>Anthostomella</taxon>
    </lineage>
</organism>
<feature type="domain" description="Homeobox" evidence="6">
    <location>
        <begin position="335"/>
        <end position="414"/>
    </location>
</feature>